<evidence type="ECO:0000256" key="3">
    <source>
        <dbReference type="SAM" id="Coils"/>
    </source>
</evidence>
<dbReference type="InterPro" id="IPR002177">
    <property type="entry name" value="DPS_DNA-bd"/>
</dbReference>
<accession>A0A1I7NGG8</accession>
<reference evidence="6" key="1">
    <citation type="submission" date="2016-10" db="EMBL/GenBank/DDBJ databases">
        <authorList>
            <person name="Varghese N."/>
            <person name="Submissions S."/>
        </authorList>
    </citation>
    <scope>NUCLEOTIDE SEQUENCE [LARGE SCALE GENOMIC DNA]</scope>
    <source>
        <strain evidence="6">DSM 14807</strain>
    </source>
</reference>
<dbReference type="PANTHER" id="PTHR42932">
    <property type="entry name" value="GENERAL STRESS PROTEIN 20U"/>
    <property type="match status" value="1"/>
</dbReference>
<dbReference type="Pfam" id="PF00210">
    <property type="entry name" value="Ferritin"/>
    <property type="match status" value="1"/>
</dbReference>
<dbReference type="GO" id="GO:0016722">
    <property type="term" value="F:oxidoreductase activity, acting on metal ions"/>
    <property type="evidence" value="ECO:0007669"/>
    <property type="project" value="InterPro"/>
</dbReference>
<keyword evidence="5" id="KW-0238">DNA-binding</keyword>
<dbReference type="EMBL" id="FPCJ01000001">
    <property type="protein sequence ID" value="SFV33740.1"/>
    <property type="molecule type" value="Genomic_DNA"/>
</dbReference>
<dbReference type="Proteomes" id="UP000199537">
    <property type="component" value="Unassembled WGS sequence"/>
</dbReference>
<evidence type="ECO:0000256" key="1">
    <source>
        <dbReference type="ARBA" id="ARBA00009497"/>
    </source>
</evidence>
<evidence type="ECO:0000313" key="6">
    <source>
        <dbReference type="Proteomes" id="UP000199537"/>
    </source>
</evidence>
<dbReference type="PRINTS" id="PR01346">
    <property type="entry name" value="HELNAPAPROT"/>
</dbReference>
<evidence type="ECO:0000313" key="5">
    <source>
        <dbReference type="EMBL" id="SFV33740.1"/>
    </source>
</evidence>
<dbReference type="STRING" id="1393122.SAMN05660895_1796"/>
<dbReference type="RefSeq" id="WP_092459943.1">
    <property type="nucleotide sequence ID" value="NZ_FPCJ01000001.1"/>
</dbReference>
<dbReference type="InterPro" id="IPR009078">
    <property type="entry name" value="Ferritin-like_SF"/>
</dbReference>
<dbReference type="PROSITE" id="PS00819">
    <property type="entry name" value="DPS_2"/>
    <property type="match status" value="1"/>
</dbReference>
<keyword evidence="6" id="KW-1185">Reference proteome</keyword>
<sequence>MKANIGIPEKNLQEEAKMLNTLLADETVLYIKTRNYHWNLESPSFAEIHRFLEEQYTTLAGMIDELAERIRQLGHYAVATLEDYLKLTNLTEGQVGETQEKALQILLDDHETLIREIRKMAKEADEKYEDAGTNDFLVGLMEKHEKMAWMLRSYLPNRKS</sequence>
<dbReference type="InterPro" id="IPR023188">
    <property type="entry name" value="DPS_DNA-bd_CS"/>
</dbReference>
<dbReference type="GO" id="GO:0008199">
    <property type="term" value="F:ferric iron binding"/>
    <property type="evidence" value="ECO:0007669"/>
    <property type="project" value="InterPro"/>
</dbReference>
<proteinExistence type="inferred from homology"/>
<keyword evidence="3" id="KW-0175">Coiled coil</keyword>
<feature type="domain" description="Ferritin/DPS" evidence="4">
    <location>
        <begin position="17"/>
        <end position="155"/>
    </location>
</feature>
<dbReference type="GO" id="GO:0003677">
    <property type="term" value="F:DNA binding"/>
    <property type="evidence" value="ECO:0007669"/>
    <property type="project" value="UniProtKB-KW"/>
</dbReference>
<organism evidence="5 6">
    <name type="scientific">Thermoflavifilum thermophilum</name>
    <dbReference type="NCBI Taxonomy" id="1393122"/>
    <lineage>
        <taxon>Bacteria</taxon>
        <taxon>Pseudomonadati</taxon>
        <taxon>Bacteroidota</taxon>
        <taxon>Chitinophagia</taxon>
        <taxon>Chitinophagales</taxon>
        <taxon>Chitinophagaceae</taxon>
        <taxon>Thermoflavifilum</taxon>
    </lineage>
</organism>
<dbReference type="InterPro" id="IPR012347">
    <property type="entry name" value="Ferritin-like"/>
</dbReference>
<feature type="coiled-coil region" evidence="3">
    <location>
        <begin position="103"/>
        <end position="134"/>
    </location>
</feature>
<dbReference type="CDD" id="cd01043">
    <property type="entry name" value="DPS"/>
    <property type="match status" value="1"/>
</dbReference>
<dbReference type="Gene3D" id="1.20.1260.10">
    <property type="match status" value="1"/>
</dbReference>
<dbReference type="PANTHER" id="PTHR42932:SF3">
    <property type="entry name" value="DNA PROTECTION DURING STARVATION PROTEIN"/>
    <property type="match status" value="1"/>
</dbReference>
<dbReference type="AlphaFoldDB" id="A0A1I7NGG8"/>
<dbReference type="PIRSF" id="PIRSF005900">
    <property type="entry name" value="Dps"/>
    <property type="match status" value="1"/>
</dbReference>
<protein>
    <submittedName>
        <fullName evidence="5">Starvation-inducible DNA-binding protein</fullName>
    </submittedName>
</protein>
<evidence type="ECO:0000256" key="2">
    <source>
        <dbReference type="RuleBase" id="RU003875"/>
    </source>
</evidence>
<gene>
    <name evidence="5" type="ORF">SAMN05660895_1796</name>
</gene>
<dbReference type="InterPro" id="IPR008331">
    <property type="entry name" value="Ferritin_DPS_dom"/>
</dbReference>
<name>A0A1I7NGG8_9BACT</name>
<evidence type="ECO:0000259" key="4">
    <source>
        <dbReference type="Pfam" id="PF00210"/>
    </source>
</evidence>
<dbReference type="OrthoDB" id="9797023at2"/>
<comment type="similarity">
    <text evidence="1 2">Belongs to the Dps family.</text>
</comment>
<dbReference type="SUPFAM" id="SSF47240">
    <property type="entry name" value="Ferritin-like"/>
    <property type="match status" value="1"/>
</dbReference>